<proteinExistence type="predicted"/>
<accession>A0A7S0VW03</accession>
<reference evidence="1" key="1">
    <citation type="submission" date="2021-01" db="EMBL/GenBank/DDBJ databases">
        <authorList>
            <person name="Corre E."/>
            <person name="Pelletier E."/>
            <person name="Niang G."/>
            <person name="Scheremetjew M."/>
            <person name="Finn R."/>
            <person name="Kale V."/>
            <person name="Holt S."/>
            <person name="Cochrane G."/>
            <person name="Meng A."/>
            <person name="Brown T."/>
            <person name="Cohen L."/>
        </authorList>
    </citation>
    <scope>NUCLEOTIDE SEQUENCE</scope>
    <source>
        <strain evidence="1">SAG 63-3</strain>
    </source>
</reference>
<dbReference type="EMBL" id="HBFM01034975">
    <property type="protein sequence ID" value="CAD8794116.1"/>
    <property type="molecule type" value="Transcribed_RNA"/>
</dbReference>
<name>A0A7S0VW03_9CHLO</name>
<dbReference type="AlphaFoldDB" id="A0A7S0VW03"/>
<organism evidence="1">
    <name type="scientific">Polytomella parva</name>
    <dbReference type="NCBI Taxonomy" id="51329"/>
    <lineage>
        <taxon>Eukaryota</taxon>
        <taxon>Viridiplantae</taxon>
        <taxon>Chlorophyta</taxon>
        <taxon>core chlorophytes</taxon>
        <taxon>Chlorophyceae</taxon>
        <taxon>CS clade</taxon>
        <taxon>Chlamydomonadales</taxon>
        <taxon>Chlamydomonadaceae</taxon>
        <taxon>Polytomella</taxon>
    </lineage>
</organism>
<evidence type="ECO:0000313" key="1">
    <source>
        <dbReference type="EMBL" id="CAD8794116.1"/>
    </source>
</evidence>
<sequence>MASEQLARWFAEHPSAPRAGRILEAPMSFVAPRFLGGLLFAYALFEANRSIFWKPPHTFDAEFQAEVAKIGSVAQRMNGSPVYLNPFRNRIPGGIVGPEDVAKALEA</sequence>
<protein>
    <submittedName>
        <fullName evidence="1">Uncharacterized protein</fullName>
    </submittedName>
</protein>
<gene>
    <name evidence="1" type="ORF">PPAR00522_LOCUS22763</name>
</gene>